<dbReference type="Proteomes" id="UP000567795">
    <property type="component" value="Unassembled WGS sequence"/>
</dbReference>
<evidence type="ECO:0000256" key="1">
    <source>
        <dbReference type="SAM" id="MobiDB-lite"/>
    </source>
</evidence>
<dbReference type="AlphaFoldDB" id="A0A852ZZ90"/>
<evidence type="ECO:0000313" key="2">
    <source>
        <dbReference type="EMBL" id="NYI03592.1"/>
    </source>
</evidence>
<keyword evidence="3" id="KW-1185">Reference proteome</keyword>
<sequence length="116" mass="12598">MSDDEDIRDQHTGEHVPEEQAYDLGGTDLVAGDDSGAAERRIRAEHHLDPPEEFDQEQGVPERARTRAAGLLPEERLAPGDDPLALAAEVLHESDVRTEVPGAAPDTVIERRGSAE</sequence>
<gene>
    <name evidence="2" type="ORF">FHU37_000535</name>
</gene>
<comment type="caution">
    <text evidence="2">The sequence shown here is derived from an EMBL/GenBank/DDBJ whole genome shotgun (WGS) entry which is preliminary data.</text>
</comment>
<accession>A0A852ZZ90</accession>
<organism evidence="2 3">
    <name type="scientific">Allostreptomyces psammosilenae</name>
    <dbReference type="NCBI Taxonomy" id="1892865"/>
    <lineage>
        <taxon>Bacteria</taxon>
        <taxon>Bacillati</taxon>
        <taxon>Actinomycetota</taxon>
        <taxon>Actinomycetes</taxon>
        <taxon>Kitasatosporales</taxon>
        <taxon>Streptomycetaceae</taxon>
        <taxon>Allostreptomyces</taxon>
    </lineage>
</organism>
<dbReference type="RefSeq" id="WP_179812173.1">
    <property type="nucleotide sequence ID" value="NZ_JACBZD010000001.1"/>
</dbReference>
<feature type="compositionally biased region" description="Basic and acidic residues" evidence="1">
    <location>
        <begin position="8"/>
        <end position="18"/>
    </location>
</feature>
<feature type="region of interest" description="Disordered" evidence="1">
    <location>
        <begin position="1"/>
        <end position="64"/>
    </location>
</feature>
<dbReference type="EMBL" id="JACBZD010000001">
    <property type="protein sequence ID" value="NYI03592.1"/>
    <property type="molecule type" value="Genomic_DNA"/>
</dbReference>
<name>A0A852ZZ90_9ACTN</name>
<proteinExistence type="predicted"/>
<reference evidence="2 3" key="1">
    <citation type="submission" date="2020-07" db="EMBL/GenBank/DDBJ databases">
        <title>Sequencing the genomes of 1000 actinobacteria strains.</title>
        <authorList>
            <person name="Klenk H.-P."/>
        </authorList>
    </citation>
    <scope>NUCLEOTIDE SEQUENCE [LARGE SCALE GENOMIC DNA]</scope>
    <source>
        <strain evidence="2 3">DSM 42178</strain>
    </source>
</reference>
<evidence type="ECO:0000313" key="3">
    <source>
        <dbReference type="Proteomes" id="UP000567795"/>
    </source>
</evidence>
<feature type="compositionally biased region" description="Basic and acidic residues" evidence="1">
    <location>
        <begin position="37"/>
        <end position="50"/>
    </location>
</feature>
<protein>
    <submittedName>
        <fullName evidence="2">Uncharacterized protein</fullName>
    </submittedName>
</protein>